<accession>A0ABP5GBV5</accession>
<protein>
    <recommendedName>
        <fullName evidence="8">Abasic site processing protein</fullName>
        <ecNumber evidence="8">3.4.-.-</ecNumber>
    </recommendedName>
</protein>
<evidence type="ECO:0000256" key="5">
    <source>
        <dbReference type="ARBA" id="ARBA00023124"/>
    </source>
</evidence>
<name>A0ABP5GBV5_9MICC</name>
<dbReference type="PANTHER" id="PTHR13604:SF0">
    <property type="entry name" value="ABASIC SITE PROCESSING PROTEIN HMCES"/>
    <property type="match status" value="1"/>
</dbReference>
<keyword evidence="2 8" id="KW-0645">Protease</keyword>
<organism evidence="9 10">
    <name type="scientific">Yaniella flava</name>
    <dbReference type="NCBI Taxonomy" id="287930"/>
    <lineage>
        <taxon>Bacteria</taxon>
        <taxon>Bacillati</taxon>
        <taxon>Actinomycetota</taxon>
        <taxon>Actinomycetes</taxon>
        <taxon>Micrococcales</taxon>
        <taxon>Micrococcaceae</taxon>
        <taxon>Yaniella</taxon>
    </lineage>
</organism>
<sequence length="257" mass="28324">MARAIGDLMAAAGVDNAHFEDLHPDYNVAPTKDIPVVVEHFQNPRDASTEWQRNLYMARWGLVPAWAKDLSFGQRTFNARAETVIEKPSFRAAVKSRRAAIPVDGYYEWLAPQTKGERKQPYYVSPKDGSPIFFAGLYEWWKDPSADNDAPWVLSTTILTGASPETGSEPKILDELAGLHDRLPLPMSTAMMREWLSAGEVTKDEAAHLVDAVVAGAYDVAAEWEMYPVDPMVGSVHNNGSQLIDPLDPNGGQGTLV</sequence>
<gene>
    <name evidence="9" type="ORF">GCM10009720_24430</name>
</gene>
<dbReference type="Gene3D" id="3.90.1680.10">
    <property type="entry name" value="SOS response associated peptidase-like"/>
    <property type="match status" value="1"/>
</dbReference>
<evidence type="ECO:0000256" key="6">
    <source>
        <dbReference type="ARBA" id="ARBA00023125"/>
    </source>
</evidence>
<dbReference type="Pfam" id="PF02586">
    <property type="entry name" value="SRAP"/>
    <property type="match status" value="1"/>
</dbReference>
<keyword evidence="10" id="KW-1185">Reference proteome</keyword>
<dbReference type="PANTHER" id="PTHR13604">
    <property type="entry name" value="DC12-RELATED"/>
    <property type="match status" value="1"/>
</dbReference>
<evidence type="ECO:0000256" key="3">
    <source>
        <dbReference type="ARBA" id="ARBA00022763"/>
    </source>
</evidence>
<evidence type="ECO:0000256" key="1">
    <source>
        <dbReference type="ARBA" id="ARBA00008136"/>
    </source>
</evidence>
<keyword evidence="5" id="KW-0190">Covalent protein-DNA linkage</keyword>
<evidence type="ECO:0000313" key="10">
    <source>
        <dbReference type="Proteomes" id="UP001501461"/>
    </source>
</evidence>
<reference evidence="10" key="1">
    <citation type="journal article" date="2019" name="Int. J. Syst. Evol. Microbiol.">
        <title>The Global Catalogue of Microorganisms (GCM) 10K type strain sequencing project: providing services to taxonomists for standard genome sequencing and annotation.</title>
        <authorList>
            <consortium name="The Broad Institute Genomics Platform"/>
            <consortium name="The Broad Institute Genome Sequencing Center for Infectious Disease"/>
            <person name="Wu L."/>
            <person name="Ma J."/>
        </authorList>
    </citation>
    <scope>NUCLEOTIDE SEQUENCE [LARGE SCALE GENOMIC DNA]</scope>
    <source>
        <strain evidence="10">JCM 13595</strain>
    </source>
</reference>
<dbReference type="InterPro" id="IPR003738">
    <property type="entry name" value="SRAP"/>
</dbReference>
<keyword evidence="6" id="KW-0238">DNA-binding</keyword>
<evidence type="ECO:0000313" key="9">
    <source>
        <dbReference type="EMBL" id="GAA2042844.1"/>
    </source>
</evidence>
<dbReference type="SUPFAM" id="SSF143081">
    <property type="entry name" value="BB1717-like"/>
    <property type="match status" value="1"/>
</dbReference>
<dbReference type="EMBL" id="BAAAMN010000049">
    <property type="protein sequence ID" value="GAA2042844.1"/>
    <property type="molecule type" value="Genomic_DNA"/>
</dbReference>
<evidence type="ECO:0000256" key="4">
    <source>
        <dbReference type="ARBA" id="ARBA00022801"/>
    </source>
</evidence>
<evidence type="ECO:0000256" key="7">
    <source>
        <dbReference type="ARBA" id="ARBA00023239"/>
    </source>
</evidence>
<dbReference type="EC" id="3.4.-.-" evidence="8"/>
<dbReference type="InterPro" id="IPR036590">
    <property type="entry name" value="SRAP-like"/>
</dbReference>
<keyword evidence="4 8" id="KW-0378">Hydrolase</keyword>
<comment type="caution">
    <text evidence="9">The sequence shown here is derived from an EMBL/GenBank/DDBJ whole genome shotgun (WGS) entry which is preliminary data.</text>
</comment>
<comment type="similarity">
    <text evidence="1 8">Belongs to the SOS response-associated peptidase family.</text>
</comment>
<proteinExistence type="inferred from homology"/>
<evidence type="ECO:0000256" key="8">
    <source>
        <dbReference type="RuleBase" id="RU364100"/>
    </source>
</evidence>
<keyword evidence="7" id="KW-0456">Lyase</keyword>
<keyword evidence="3" id="KW-0227">DNA damage</keyword>
<evidence type="ECO:0000256" key="2">
    <source>
        <dbReference type="ARBA" id="ARBA00022670"/>
    </source>
</evidence>
<dbReference type="Proteomes" id="UP001501461">
    <property type="component" value="Unassembled WGS sequence"/>
</dbReference>